<keyword evidence="1" id="KW-1133">Transmembrane helix</keyword>
<reference evidence="2" key="1">
    <citation type="journal article" date="2021" name="PeerJ">
        <title>Extensive microbial diversity within the chicken gut microbiome revealed by metagenomics and culture.</title>
        <authorList>
            <person name="Gilroy R."/>
            <person name="Ravi A."/>
            <person name="Getino M."/>
            <person name="Pursley I."/>
            <person name="Horton D.L."/>
            <person name="Alikhan N.F."/>
            <person name="Baker D."/>
            <person name="Gharbi K."/>
            <person name="Hall N."/>
            <person name="Watson M."/>
            <person name="Adriaenssens E.M."/>
            <person name="Foster-Nyarko E."/>
            <person name="Jarju S."/>
            <person name="Secka A."/>
            <person name="Antonio M."/>
            <person name="Oren A."/>
            <person name="Chaudhuri R.R."/>
            <person name="La Ragione R."/>
            <person name="Hildebrand F."/>
            <person name="Pallen M.J."/>
        </authorList>
    </citation>
    <scope>NUCLEOTIDE SEQUENCE</scope>
    <source>
        <strain evidence="2">CHK186-16707</strain>
    </source>
</reference>
<evidence type="ECO:0000313" key="3">
    <source>
        <dbReference type="Proteomes" id="UP000824225"/>
    </source>
</evidence>
<evidence type="ECO:0000256" key="1">
    <source>
        <dbReference type="SAM" id="Phobius"/>
    </source>
</evidence>
<name>A0A9D2KMU3_9BACT</name>
<proteinExistence type="predicted"/>
<reference evidence="2" key="2">
    <citation type="submission" date="2021-04" db="EMBL/GenBank/DDBJ databases">
        <authorList>
            <person name="Gilroy R."/>
        </authorList>
    </citation>
    <scope>NUCLEOTIDE SEQUENCE</scope>
    <source>
        <strain evidence="2">CHK186-16707</strain>
    </source>
</reference>
<feature type="transmembrane region" description="Helical" evidence="1">
    <location>
        <begin position="34"/>
        <end position="57"/>
    </location>
</feature>
<dbReference type="EMBL" id="DXAN01000023">
    <property type="protein sequence ID" value="HJA08913.1"/>
    <property type="molecule type" value="Genomic_DNA"/>
</dbReference>
<organism evidence="2 3">
    <name type="scientific">Candidatus Mailhella merdigallinarum</name>
    <dbReference type="NCBI Taxonomy" id="2838658"/>
    <lineage>
        <taxon>Bacteria</taxon>
        <taxon>Pseudomonadati</taxon>
        <taxon>Thermodesulfobacteriota</taxon>
        <taxon>Desulfovibrionia</taxon>
        <taxon>Desulfovibrionales</taxon>
        <taxon>Desulfovibrionaceae</taxon>
        <taxon>Mailhella</taxon>
    </lineage>
</organism>
<keyword evidence="1" id="KW-0472">Membrane</keyword>
<evidence type="ECO:0000313" key="2">
    <source>
        <dbReference type="EMBL" id="HJA08913.1"/>
    </source>
</evidence>
<sequence length="101" mass="10465">MVLTLTAFAPLIAMAAEAEEAVPGADIVAAILGYLPASWGGWVTLIISVCAAVAAFWPRPKDDAPLPLRLLYAVINAIGFNFKKAQNVDTGKSLRIGGGGV</sequence>
<protein>
    <submittedName>
        <fullName evidence="2">Uncharacterized protein</fullName>
    </submittedName>
</protein>
<gene>
    <name evidence="2" type="ORF">H9962_06965</name>
</gene>
<comment type="caution">
    <text evidence="2">The sequence shown here is derived from an EMBL/GenBank/DDBJ whole genome shotgun (WGS) entry which is preliminary data.</text>
</comment>
<dbReference type="AlphaFoldDB" id="A0A9D2KMU3"/>
<keyword evidence="1" id="KW-0812">Transmembrane</keyword>
<dbReference type="Proteomes" id="UP000824225">
    <property type="component" value="Unassembled WGS sequence"/>
</dbReference>
<accession>A0A9D2KMU3</accession>